<proteinExistence type="predicted"/>
<geneLocation type="plasmid" evidence="1 2">
    <name>pSINAC03</name>
</geneLocation>
<dbReference type="RefSeq" id="WP_015250773.1">
    <property type="nucleotide sequence ID" value="NC_019895.1"/>
</dbReference>
<reference evidence="1 2" key="1">
    <citation type="submission" date="2012-02" db="EMBL/GenBank/DDBJ databases">
        <title>Complete sequence of plasmid 3 of Singulisphaera acidiphila DSM 18658.</title>
        <authorList>
            <consortium name="US DOE Joint Genome Institute (JGI-PGF)"/>
            <person name="Lucas S."/>
            <person name="Copeland A."/>
            <person name="Lapidus A."/>
            <person name="Glavina del Rio T."/>
            <person name="Dalin E."/>
            <person name="Tice H."/>
            <person name="Bruce D."/>
            <person name="Goodwin L."/>
            <person name="Pitluck S."/>
            <person name="Peters L."/>
            <person name="Ovchinnikova G."/>
            <person name="Chertkov O."/>
            <person name="Kyrpides N."/>
            <person name="Mavromatis K."/>
            <person name="Ivanova N."/>
            <person name="Brettin T."/>
            <person name="Detter J.C."/>
            <person name="Han C."/>
            <person name="Larimer F."/>
            <person name="Land M."/>
            <person name="Hauser L."/>
            <person name="Markowitz V."/>
            <person name="Cheng J.-F."/>
            <person name="Hugenholtz P."/>
            <person name="Woyke T."/>
            <person name="Wu D."/>
            <person name="Tindall B."/>
            <person name="Pomrenke H."/>
            <person name="Brambilla E."/>
            <person name="Klenk H.-P."/>
            <person name="Eisen J.A."/>
        </authorList>
    </citation>
    <scope>NUCLEOTIDE SEQUENCE [LARGE SCALE GENOMIC DNA]</scope>
    <source>
        <strain evidence="2">ATCC BAA-1392 / DSM 18658 / VKM B-2454 / MOB10</strain>
        <plasmid evidence="1 2">pSINAC03</plasmid>
    </source>
</reference>
<dbReference type="EMBL" id="CP003367">
    <property type="protein sequence ID" value="AGA31713.1"/>
    <property type="molecule type" value="Genomic_DNA"/>
</dbReference>
<name>L0DRS5_SINAD</name>
<organism evidence="1 2">
    <name type="scientific">Singulisphaera acidiphila (strain ATCC BAA-1392 / DSM 18658 / VKM B-2454 / MOB10)</name>
    <dbReference type="NCBI Taxonomy" id="886293"/>
    <lineage>
        <taxon>Bacteria</taxon>
        <taxon>Pseudomonadati</taxon>
        <taxon>Planctomycetota</taxon>
        <taxon>Planctomycetia</taxon>
        <taxon>Isosphaerales</taxon>
        <taxon>Isosphaeraceae</taxon>
        <taxon>Singulisphaera</taxon>
    </lineage>
</organism>
<keyword evidence="2" id="KW-1185">Reference proteome</keyword>
<dbReference type="HOGENOM" id="CLU_1524157_0_0_0"/>
<evidence type="ECO:0000313" key="2">
    <source>
        <dbReference type="Proteomes" id="UP000010798"/>
    </source>
</evidence>
<dbReference type="AlphaFoldDB" id="L0DRS5"/>
<keyword evidence="1" id="KW-0614">Plasmid</keyword>
<sequence length="176" mass="19057">MNDDTGGNVVDLQRPKLPKQFSIEAILKGPASPEPVPPPAPAPEAVPEAAGIEAADTLPLPGSAYQACSRVANKPQITLHFLLANQSREGFAYADLRRIRLLPAADPGSGPELVLRFVEAEITDVRLIGRNLDMLYELLGRHAVGWVRQLPPKWDFSPKEAKAVVITGIEITTPKK</sequence>
<dbReference type="OrthoDB" id="303750at2"/>
<evidence type="ECO:0000313" key="1">
    <source>
        <dbReference type="EMBL" id="AGA31713.1"/>
    </source>
</evidence>
<accession>L0DRS5</accession>
<protein>
    <submittedName>
        <fullName evidence="1">Uncharacterized protein</fullName>
    </submittedName>
</protein>
<dbReference type="KEGG" id="saci:Sinac_7685"/>
<gene>
    <name evidence="1" type="ordered locus">Sinac_7685</name>
</gene>
<dbReference type="Proteomes" id="UP000010798">
    <property type="component" value="Plasmid pSINAC03"/>
</dbReference>